<comment type="subunit">
    <text evidence="6">Consists of a catalytic RNA component (M1 or rnpB) and a protein subunit.</text>
</comment>
<dbReference type="InterPro" id="IPR020568">
    <property type="entry name" value="Ribosomal_Su5_D2-typ_SF"/>
</dbReference>
<dbReference type="Proteomes" id="UP000582837">
    <property type="component" value="Unassembled WGS sequence"/>
</dbReference>
<comment type="catalytic activity">
    <reaction evidence="6">
        <text>Endonucleolytic cleavage of RNA, removing 5'-extranucleotides from tRNA precursor.</text>
        <dbReference type="EC" id="3.1.26.5"/>
    </reaction>
</comment>
<protein>
    <recommendedName>
        <fullName evidence="6 7">Ribonuclease P protein component</fullName>
        <shortName evidence="6">RNase P protein</shortName>
        <shortName evidence="6">RNaseP protein</shortName>
        <ecNumber evidence="6 7">3.1.26.5</ecNumber>
    </recommendedName>
    <alternativeName>
        <fullName evidence="6">Protein C5</fullName>
    </alternativeName>
</protein>
<dbReference type="GO" id="GO:0000049">
    <property type="term" value="F:tRNA binding"/>
    <property type="evidence" value="ECO:0007669"/>
    <property type="project" value="UniProtKB-UniRule"/>
</dbReference>
<organism evidence="8 9">
    <name type="scientific">Longimicrobium terrae</name>
    <dbReference type="NCBI Taxonomy" id="1639882"/>
    <lineage>
        <taxon>Bacteria</taxon>
        <taxon>Pseudomonadati</taxon>
        <taxon>Gemmatimonadota</taxon>
        <taxon>Longimicrobiia</taxon>
        <taxon>Longimicrobiales</taxon>
        <taxon>Longimicrobiaceae</taxon>
        <taxon>Longimicrobium</taxon>
    </lineage>
</organism>
<evidence type="ECO:0000256" key="7">
    <source>
        <dbReference type="NCBIfam" id="TIGR00188"/>
    </source>
</evidence>
<dbReference type="InterPro" id="IPR000100">
    <property type="entry name" value="RNase_P"/>
</dbReference>
<evidence type="ECO:0000256" key="4">
    <source>
        <dbReference type="ARBA" id="ARBA00022801"/>
    </source>
</evidence>
<gene>
    <name evidence="6" type="primary">rnpA</name>
    <name evidence="8" type="ORF">HNQ61_002892</name>
</gene>
<dbReference type="AlphaFoldDB" id="A0A841GZX9"/>
<keyword evidence="4 6" id="KW-0378">Hydrolase</keyword>
<dbReference type="Gene3D" id="3.30.230.10">
    <property type="match status" value="1"/>
</dbReference>
<dbReference type="EMBL" id="JACHIA010000007">
    <property type="protein sequence ID" value="MBB6071268.1"/>
    <property type="molecule type" value="Genomic_DNA"/>
</dbReference>
<evidence type="ECO:0000313" key="9">
    <source>
        <dbReference type="Proteomes" id="UP000582837"/>
    </source>
</evidence>
<dbReference type="GO" id="GO:0004526">
    <property type="term" value="F:ribonuclease P activity"/>
    <property type="evidence" value="ECO:0007669"/>
    <property type="project" value="UniProtKB-UniRule"/>
</dbReference>
<dbReference type="Pfam" id="PF00825">
    <property type="entry name" value="Ribonuclease_P"/>
    <property type="match status" value="1"/>
</dbReference>
<proteinExistence type="inferred from homology"/>
<evidence type="ECO:0000256" key="3">
    <source>
        <dbReference type="ARBA" id="ARBA00022759"/>
    </source>
</evidence>
<evidence type="ECO:0000313" key="8">
    <source>
        <dbReference type="EMBL" id="MBB6071268.1"/>
    </source>
</evidence>
<dbReference type="RefSeq" id="WP_170034005.1">
    <property type="nucleotide sequence ID" value="NZ_JABDTL010000001.1"/>
</dbReference>
<evidence type="ECO:0000256" key="2">
    <source>
        <dbReference type="ARBA" id="ARBA00022722"/>
    </source>
</evidence>
<evidence type="ECO:0000256" key="6">
    <source>
        <dbReference type="HAMAP-Rule" id="MF_00227"/>
    </source>
</evidence>
<comment type="similarity">
    <text evidence="6">Belongs to the RnpA family.</text>
</comment>
<dbReference type="EC" id="3.1.26.5" evidence="6 7"/>
<keyword evidence="2 6" id="KW-0540">Nuclease</keyword>
<reference evidence="8 9" key="1">
    <citation type="submission" date="2020-08" db="EMBL/GenBank/DDBJ databases">
        <title>Genomic Encyclopedia of Type Strains, Phase IV (KMG-IV): sequencing the most valuable type-strain genomes for metagenomic binning, comparative biology and taxonomic classification.</title>
        <authorList>
            <person name="Goeker M."/>
        </authorList>
    </citation>
    <scope>NUCLEOTIDE SEQUENCE [LARGE SCALE GENOMIC DNA]</scope>
    <source>
        <strain evidence="8 9">DSM 29007</strain>
    </source>
</reference>
<dbReference type="GO" id="GO:0001682">
    <property type="term" value="P:tRNA 5'-leader removal"/>
    <property type="evidence" value="ECO:0007669"/>
    <property type="project" value="UniProtKB-UniRule"/>
</dbReference>
<name>A0A841GZX9_9BACT</name>
<sequence>MDPEGTGESQGFGLPRHARITSSDEIRALFRRGKRSKTRHLDAFVSASPVPFARLGVVVPKHKRRIVERNLVKRRLREIGRAVLLPALRNRGLSLDVMLRARPETYTASFAQLRDEVAALAEELCSRAR</sequence>
<comment type="caution">
    <text evidence="8">The sequence shown here is derived from an EMBL/GenBank/DDBJ whole genome shotgun (WGS) entry which is preliminary data.</text>
</comment>
<dbReference type="GO" id="GO:0042781">
    <property type="term" value="F:3'-tRNA processing endoribonuclease activity"/>
    <property type="evidence" value="ECO:0007669"/>
    <property type="project" value="TreeGrafter"/>
</dbReference>
<dbReference type="NCBIfam" id="TIGR00188">
    <property type="entry name" value="rnpA"/>
    <property type="match status" value="1"/>
</dbReference>
<dbReference type="SUPFAM" id="SSF54211">
    <property type="entry name" value="Ribosomal protein S5 domain 2-like"/>
    <property type="match status" value="1"/>
</dbReference>
<dbReference type="GO" id="GO:0030677">
    <property type="term" value="C:ribonuclease P complex"/>
    <property type="evidence" value="ECO:0007669"/>
    <property type="project" value="TreeGrafter"/>
</dbReference>
<keyword evidence="5 6" id="KW-0694">RNA-binding</keyword>
<dbReference type="InterPro" id="IPR014721">
    <property type="entry name" value="Ribsml_uS5_D2-typ_fold_subgr"/>
</dbReference>
<evidence type="ECO:0000256" key="1">
    <source>
        <dbReference type="ARBA" id="ARBA00022694"/>
    </source>
</evidence>
<keyword evidence="3 6" id="KW-0255">Endonuclease</keyword>
<comment type="function">
    <text evidence="6">RNaseP catalyzes the removal of the 5'-leader sequence from pre-tRNA to produce the mature 5'-terminus. It can also cleave other RNA substrates such as 4.5S RNA. The protein component plays an auxiliary but essential role in vivo by binding to the 5'-leader sequence and broadening the substrate specificity of the ribozyme.</text>
</comment>
<keyword evidence="9" id="KW-1185">Reference proteome</keyword>
<keyword evidence="1 6" id="KW-0819">tRNA processing</keyword>
<dbReference type="PANTHER" id="PTHR33992">
    <property type="entry name" value="RIBONUCLEASE P PROTEIN COMPONENT"/>
    <property type="match status" value="1"/>
</dbReference>
<dbReference type="PANTHER" id="PTHR33992:SF1">
    <property type="entry name" value="RIBONUCLEASE P PROTEIN COMPONENT"/>
    <property type="match status" value="1"/>
</dbReference>
<evidence type="ECO:0000256" key="5">
    <source>
        <dbReference type="ARBA" id="ARBA00022884"/>
    </source>
</evidence>
<dbReference type="HAMAP" id="MF_00227">
    <property type="entry name" value="RNase_P"/>
    <property type="match status" value="1"/>
</dbReference>
<accession>A0A841GZX9</accession>